<feature type="transmembrane region" description="Helical" evidence="12">
    <location>
        <begin position="70"/>
        <end position="95"/>
    </location>
</feature>
<name>A0AAU9V823_EUPED</name>
<evidence type="ECO:0000256" key="12">
    <source>
        <dbReference type="SAM" id="Phobius"/>
    </source>
</evidence>
<dbReference type="GO" id="GO:0005789">
    <property type="term" value="C:endoplasmic reticulum membrane"/>
    <property type="evidence" value="ECO:0007669"/>
    <property type="project" value="TreeGrafter"/>
</dbReference>
<dbReference type="PRINTS" id="PR00075">
    <property type="entry name" value="FACDDSATRASE"/>
</dbReference>
<proteinExistence type="inferred from homology"/>
<accession>A0AAU9V823</accession>
<dbReference type="CDD" id="cd03505">
    <property type="entry name" value="Delta9-FADS-like"/>
    <property type="match status" value="1"/>
</dbReference>
<sequence>MASSNVTRTEKEHYDRSSVRYKLKASQYDEKNTHDAHKDDSLNDFYDEVSSKSDSKFLMPIRRWEKRMGFVTPIVWTNVILITLFHVTFFLYPAFAIFHQGFPKWQTVAFTFLCGEVGGFGVTAGAHRYWTHRSFKAKLPLQILLMISFSLSGQNSIPNWVRDHRVHHKMSETSADPHDANRGFFFSHLGWLMMKKHPNVIREGNKIDISDILNDPLVKFHTKYFSVFKTLFCFILPIVIPTYLWGEQWHLSIASTLIRYVLNLHCTWSVNSFAHLWGNKPYDTHIMPSENWKVSIMAMGEGWHNYHHTFPWDYKAAELAYFLNPTTFIIDCFALIGWAYDLKKASPLLIKNVIKSKGPNKNNN</sequence>
<comment type="caution">
    <text evidence="13">The sequence shown here is derived from an EMBL/GenBank/DDBJ whole genome shotgun (WGS) entry which is preliminary data.</text>
</comment>
<comment type="similarity">
    <text evidence="2 11">Belongs to the fatty acid desaturase type 1 family.</text>
</comment>
<evidence type="ECO:0000256" key="1">
    <source>
        <dbReference type="ARBA" id="ARBA00004141"/>
    </source>
</evidence>
<feature type="transmembrane region" description="Helical" evidence="12">
    <location>
        <begin position="107"/>
        <end position="127"/>
    </location>
</feature>
<dbReference type="GO" id="GO:0006636">
    <property type="term" value="P:unsaturated fatty acid biosynthetic process"/>
    <property type="evidence" value="ECO:0007669"/>
    <property type="project" value="TreeGrafter"/>
</dbReference>
<keyword evidence="8" id="KW-0443">Lipid metabolism</keyword>
<dbReference type="GO" id="GO:0004768">
    <property type="term" value="F:stearoyl-CoA 9-desaturase activity"/>
    <property type="evidence" value="ECO:0007669"/>
    <property type="project" value="TreeGrafter"/>
</dbReference>
<evidence type="ECO:0000256" key="6">
    <source>
        <dbReference type="ARBA" id="ARBA00022989"/>
    </source>
</evidence>
<keyword evidence="14" id="KW-1185">Reference proteome</keyword>
<evidence type="ECO:0000256" key="4">
    <source>
        <dbReference type="ARBA" id="ARBA00022692"/>
    </source>
</evidence>
<dbReference type="PANTHER" id="PTHR11351:SF21">
    <property type="entry name" value="GH07782P"/>
    <property type="match status" value="1"/>
</dbReference>
<reference evidence="13" key="1">
    <citation type="submission" date="2022-03" db="EMBL/GenBank/DDBJ databases">
        <authorList>
            <person name="Tunstrom K."/>
        </authorList>
    </citation>
    <scope>NUCLEOTIDE SEQUENCE</scope>
</reference>
<keyword evidence="6 12" id="KW-1133">Transmembrane helix</keyword>
<keyword evidence="10 11" id="KW-0275">Fatty acid biosynthesis</keyword>
<dbReference type="EMBL" id="CAKOGL010000031">
    <property type="protein sequence ID" value="CAH2108161.1"/>
    <property type="molecule type" value="Genomic_DNA"/>
</dbReference>
<dbReference type="Proteomes" id="UP001153954">
    <property type="component" value="Unassembled WGS sequence"/>
</dbReference>
<evidence type="ECO:0000313" key="13">
    <source>
        <dbReference type="EMBL" id="CAH2108161.1"/>
    </source>
</evidence>
<evidence type="ECO:0000256" key="2">
    <source>
        <dbReference type="ARBA" id="ARBA00009295"/>
    </source>
</evidence>
<protein>
    <submittedName>
        <fullName evidence="13">Uncharacterized protein</fullName>
    </submittedName>
</protein>
<keyword evidence="9 12" id="KW-0472">Membrane</keyword>
<organism evidence="13 14">
    <name type="scientific">Euphydryas editha</name>
    <name type="common">Edith's checkerspot</name>
    <dbReference type="NCBI Taxonomy" id="104508"/>
    <lineage>
        <taxon>Eukaryota</taxon>
        <taxon>Metazoa</taxon>
        <taxon>Ecdysozoa</taxon>
        <taxon>Arthropoda</taxon>
        <taxon>Hexapoda</taxon>
        <taxon>Insecta</taxon>
        <taxon>Pterygota</taxon>
        <taxon>Neoptera</taxon>
        <taxon>Endopterygota</taxon>
        <taxon>Lepidoptera</taxon>
        <taxon>Glossata</taxon>
        <taxon>Ditrysia</taxon>
        <taxon>Papilionoidea</taxon>
        <taxon>Nymphalidae</taxon>
        <taxon>Nymphalinae</taxon>
        <taxon>Euphydryas</taxon>
    </lineage>
</organism>
<evidence type="ECO:0000256" key="3">
    <source>
        <dbReference type="ARBA" id="ARBA00022516"/>
    </source>
</evidence>
<keyword evidence="3 11" id="KW-0444">Lipid biosynthesis</keyword>
<keyword evidence="5" id="KW-0276">Fatty acid metabolism</keyword>
<comment type="subcellular location">
    <subcellularLocation>
        <location evidence="1">Membrane</location>
        <topology evidence="1">Multi-pass membrane protein</topology>
    </subcellularLocation>
</comment>
<evidence type="ECO:0000256" key="10">
    <source>
        <dbReference type="ARBA" id="ARBA00023160"/>
    </source>
</evidence>
<gene>
    <name evidence="13" type="ORF">EEDITHA_LOCUS22124</name>
</gene>
<evidence type="ECO:0000313" key="14">
    <source>
        <dbReference type="Proteomes" id="UP001153954"/>
    </source>
</evidence>
<dbReference type="InterPro" id="IPR015876">
    <property type="entry name" value="Acyl-CoA_DS"/>
</dbReference>
<evidence type="ECO:0000256" key="9">
    <source>
        <dbReference type="ARBA" id="ARBA00023136"/>
    </source>
</evidence>
<evidence type="ECO:0000256" key="11">
    <source>
        <dbReference type="RuleBase" id="RU000581"/>
    </source>
</evidence>
<evidence type="ECO:0000256" key="7">
    <source>
        <dbReference type="ARBA" id="ARBA00023002"/>
    </source>
</evidence>
<keyword evidence="7 11" id="KW-0560">Oxidoreductase</keyword>
<dbReference type="PANTHER" id="PTHR11351">
    <property type="entry name" value="ACYL-COA DESATURASE"/>
    <property type="match status" value="1"/>
</dbReference>
<keyword evidence="4 11" id="KW-0812">Transmembrane</keyword>
<evidence type="ECO:0000256" key="5">
    <source>
        <dbReference type="ARBA" id="ARBA00022832"/>
    </source>
</evidence>
<feature type="transmembrane region" description="Helical" evidence="12">
    <location>
        <begin position="319"/>
        <end position="340"/>
    </location>
</feature>
<dbReference type="AlphaFoldDB" id="A0AAU9V823"/>
<evidence type="ECO:0000256" key="8">
    <source>
        <dbReference type="ARBA" id="ARBA00023098"/>
    </source>
</evidence>
<comment type="cofactor">
    <cofactor evidence="11">
        <name>Fe(2+)</name>
        <dbReference type="ChEBI" id="CHEBI:29033"/>
    </cofactor>
</comment>
<dbReference type="GO" id="GO:0005506">
    <property type="term" value="F:iron ion binding"/>
    <property type="evidence" value="ECO:0007669"/>
    <property type="project" value="TreeGrafter"/>
</dbReference>
<comment type="domain">
    <text evidence="11">The histidine box domains are involved in binding the catalytic metal ions.</text>
</comment>
<feature type="transmembrane region" description="Helical" evidence="12">
    <location>
        <begin position="224"/>
        <end position="245"/>
    </location>
</feature>